<feature type="compositionally biased region" description="Basic and acidic residues" evidence="1">
    <location>
        <begin position="377"/>
        <end position="386"/>
    </location>
</feature>
<feature type="compositionally biased region" description="Basic and acidic residues" evidence="1">
    <location>
        <begin position="348"/>
        <end position="357"/>
    </location>
</feature>
<keyword evidence="2" id="KW-0472">Membrane</keyword>
<feature type="region of interest" description="Disordered" evidence="1">
    <location>
        <begin position="328"/>
        <end position="406"/>
    </location>
</feature>
<reference evidence="3 4" key="1">
    <citation type="submission" date="2021-03" db="EMBL/GenBank/DDBJ databases">
        <title>Sequencing the genomes of 1000 actinobacteria strains.</title>
        <authorList>
            <person name="Klenk H.-P."/>
        </authorList>
    </citation>
    <scope>NUCLEOTIDE SEQUENCE [LARGE SCALE GENOMIC DNA]</scope>
    <source>
        <strain evidence="3 4">DSM 15797</strain>
    </source>
</reference>
<gene>
    <name evidence="3" type="ORF">JOF47_004400</name>
</gene>
<dbReference type="EMBL" id="JAGIOF010000004">
    <property type="protein sequence ID" value="MBP2388827.1"/>
    <property type="molecule type" value="Genomic_DNA"/>
</dbReference>
<sequence>MNTNHQKTVGEFARSVRAQLSDLPALDVEELTEGLEADLAERLAEDGSDLGDPVAYAAELRASAGLAAKAPLPAAVPLHRSLAFKAREILAALRTHPSTVSLLDFLIALRPVWWVLRGWIVFGLLIVLLKQEWPFFPRSFFEFILWVALIIVSIQWGRGRWLGAGQIGVAFKATASVVAALLLLPLTVISLDSVNRALSDQSFNYASAVSPVQEGVSIDGGNVSNVFAYDCSGKPLHNVQLFNQDGRKLSVSPFDDEFSSYYNQERGEEIYGVSNRFASRGEGWNIFPLDVTEESPYQGGGIDFGRVQAPLPFDTVQPLLNECAPEAPKQQEAILPSTMPTAPTLDPEGMKATDAKGGESTSASPSPSQIPGTPEPGESKAPKESAKPSAPSGESSGEPSEAPKGK</sequence>
<dbReference type="Proteomes" id="UP001296993">
    <property type="component" value="Unassembled WGS sequence"/>
</dbReference>
<feature type="compositionally biased region" description="Polar residues" evidence="1">
    <location>
        <begin position="359"/>
        <end position="371"/>
    </location>
</feature>
<keyword evidence="2" id="KW-1133">Transmembrane helix</keyword>
<keyword evidence="4" id="KW-1185">Reference proteome</keyword>
<protein>
    <submittedName>
        <fullName evidence="3">Uncharacterized protein</fullName>
    </submittedName>
</protein>
<keyword evidence="2" id="KW-0812">Transmembrane</keyword>
<feature type="compositionally biased region" description="Low complexity" evidence="1">
    <location>
        <begin position="387"/>
        <end position="400"/>
    </location>
</feature>
<evidence type="ECO:0000256" key="2">
    <source>
        <dbReference type="SAM" id="Phobius"/>
    </source>
</evidence>
<accession>A0ABS4XK50</accession>
<name>A0ABS4XK50_9MICC</name>
<organism evidence="3 4">
    <name type="scientific">Paeniglutamicibacter kerguelensis</name>
    <dbReference type="NCBI Taxonomy" id="254788"/>
    <lineage>
        <taxon>Bacteria</taxon>
        <taxon>Bacillati</taxon>
        <taxon>Actinomycetota</taxon>
        <taxon>Actinomycetes</taxon>
        <taxon>Micrococcales</taxon>
        <taxon>Micrococcaceae</taxon>
        <taxon>Paeniglutamicibacter</taxon>
    </lineage>
</organism>
<feature type="transmembrane region" description="Helical" evidence="2">
    <location>
        <begin position="135"/>
        <end position="157"/>
    </location>
</feature>
<comment type="caution">
    <text evidence="3">The sequence shown here is derived from an EMBL/GenBank/DDBJ whole genome shotgun (WGS) entry which is preliminary data.</text>
</comment>
<evidence type="ECO:0000313" key="3">
    <source>
        <dbReference type="EMBL" id="MBP2388827.1"/>
    </source>
</evidence>
<dbReference type="RefSeq" id="WP_210002717.1">
    <property type="nucleotide sequence ID" value="NZ_BAAAJY010000014.1"/>
</dbReference>
<evidence type="ECO:0000313" key="4">
    <source>
        <dbReference type="Proteomes" id="UP001296993"/>
    </source>
</evidence>
<feature type="transmembrane region" description="Helical" evidence="2">
    <location>
        <begin position="169"/>
        <end position="191"/>
    </location>
</feature>
<proteinExistence type="predicted"/>
<evidence type="ECO:0000256" key="1">
    <source>
        <dbReference type="SAM" id="MobiDB-lite"/>
    </source>
</evidence>
<feature type="transmembrane region" description="Helical" evidence="2">
    <location>
        <begin position="112"/>
        <end position="129"/>
    </location>
</feature>